<sequence length="162" mass="17172">MPHLTRRAAAAIRFASLMLAALCANPSSANPVTDAAEARLVGAWQKDLSPQLSQLPPERRQAAASAGLLGAVIVYQADHHVEMYPPCGEKREALNALGVQSASGTWALSDAGELIVSLNLFGKPVALRTSLQWQGEQLVMRDLSNGATETLGRYEGPLPLAC</sequence>
<keyword evidence="1" id="KW-0732">Signal</keyword>
<dbReference type="EMBL" id="JANUGX010000034">
    <property type="protein sequence ID" value="MCS0592012.1"/>
    <property type="molecule type" value="Genomic_DNA"/>
</dbReference>
<keyword evidence="3" id="KW-1185">Reference proteome</keyword>
<evidence type="ECO:0000256" key="1">
    <source>
        <dbReference type="SAM" id="SignalP"/>
    </source>
</evidence>
<dbReference type="Proteomes" id="UP001205560">
    <property type="component" value="Unassembled WGS sequence"/>
</dbReference>
<accession>A0ABT2ACY9</accession>
<evidence type="ECO:0000313" key="2">
    <source>
        <dbReference type="EMBL" id="MCS0592012.1"/>
    </source>
</evidence>
<reference evidence="2 3" key="1">
    <citation type="submission" date="2022-08" db="EMBL/GenBank/DDBJ databases">
        <title>Reclassification of Massilia species as members of the genera Telluria, Duganella, Pseudoduganella, Mokoshia gen. nov. and Zemynaea gen. nov. using orthogonal and non-orthogonal genome-based approaches.</title>
        <authorList>
            <person name="Bowman J.P."/>
        </authorList>
    </citation>
    <scope>NUCLEOTIDE SEQUENCE [LARGE SCALE GENOMIC DNA]</scope>
    <source>
        <strain evidence="2 3">LMG 28164</strain>
    </source>
</reference>
<comment type="caution">
    <text evidence="2">The sequence shown here is derived from an EMBL/GenBank/DDBJ whole genome shotgun (WGS) entry which is preliminary data.</text>
</comment>
<dbReference type="RefSeq" id="WP_258847769.1">
    <property type="nucleotide sequence ID" value="NZ_JANUGX010000034.1"/>
</dbReference>
<evidence type="ECO:0000313" key="3">
    <source>
        <dbReference type="Proteomes" id="UP001205560"/>
    </source>
</evidence>
<evidence type="ECO:0008006" key="4">
    <source>
        <dbReference type="Google" id="ProtNLM"/>
    </source>
</evidence>
<organism evidence="2 3">
    <name type="scientific">Massilia norwichensis</name>
    <dbReference type="NCBI Taxonomy" id="1442366"/>
    <lineage>
        <taxon>Bacteria</taxon>
        <taxon>Pseudomonadati</taxon>
        <taxon>Pseudomonadota</taxon>
        <taxon>Betaproteobacteria</taxon>
        <taxon>Burkholderiales</taxon>
        <taxon>Oxalobacteraceae</taxon>
        <taxon>Telluria group</taxon>
        <taxon>Massilia</taxon>
    </lineage>
</organism>
<protein>
    <recommendedName>
        <fullName evidence="4">C-type lysozyme inhibitor domain-containing protein</fullName>
    </recommendedName>
</protein>
<name>A0ABT2ACY9_9BURK</name>
<gene>
    <name evidence="2" type="ORF">NX782_22740</name>
</gene>
<feature type="signal peptide" evidence="1">
    <location>
        <begin position="1"/>
        <end position="29"/>
    </location>
</feature>
<proteinExistence type="predicted"/>
<feature type="chain" id="PRO_5046546617" description="C-type lysozyme inhibitor domain-containing protein" evidence="1">
    <location>
        <begin position="30"/>
        <end position="162"/>
    </location>
</feature>